<evidence type="ECO:0000313" key="2">
    <source>
        <dbReference type="EMBL" id="QTC88286.1"/>
    </source>
</evidence>
<feature type="coiled-coil region" evidence="1">
    <location>
        <begin position="330"/>
        <end position="375"/>
    </location>
</feature>
<accession>A0ABX7SKT2</accession>
<protein>
    <submittedName>
        <fullName evidence="2">Uncharacterized protein</fullName>
    </submittedName>
</protein>
<evidence type="ECO:0000313" key="3">
    <source>
        <dbReference type="Proteomes" id="UP000663942"/>
    </source>
</evidence>
<reference evidence="2 3" key="1">
    <citation type="submission" date="2020-09" db="EMBL/GenBank/DDBJ databases">
        <title>Brevundimonas sp. LVF1 isolated from an oligotrophic pond in Goettingen, Germany.</title>
        <authorList>
            <person name="Friedrich I."/>
            <person name="Klassen A."/>
            <person name="Neubauer H."/>
            <person name="Schneider D."/>
            <person name="Hertel R."/>
            <person name="Daniel R."/>
        </authorList>
    </citation>
    <scope>NUCLEOTIDE SEQUENCE [LARGE SCALE GENOMIC DNA]</scope>
    <source>
        <strain evidence="2 3">LVF1</strain>
    </source>
</reference>
<organism evidence="2 3">
    <name type="scientific">Brevundimonas pondensis</name>
    <dbReference type="NCBI Taxonomy" id="2774189"/>
    <lineage>
        <taxon>Bacteria</taxon>
        <taxon>Pseudomonadati</taxon>
        <taxon>Pseudomonadota</taxon>
        <taxon>Alphaproteobacteria</taxon>
        <taxon>Caulobacterales</taxon>
        <taxon>Caulobacteraceae</taxon>
        <taxon>Brevundimonas</taxon>
    </lineage>
</organism>
<keyword evidence="1" id="KW-0175">Coiled coil</keyword>
<keyword evidence="3" id="KW-1185">Reference proteome</keyword>
<gene>
    <name evidence="2" type="ORF">IFE19_02445</name>
</gene>
<dbReference type="RefSeq" id="WP_207825381.1">
    <property type="nucleotide sequence ID" value="NZ_CP062006.1"/>
</dbReference>
<proteinExistence type="predicted"/>
<dbReference type="EMBL" id="CP062006">
    <property type="protein sequence ID" value="QTC88286.1"/>
    <property type="molecule type" value="Genomic_DNA"/>
</dbReference>
<evidence type="ECO:0000256" key="1">
    <source>
        <dbReference type="SAM" id="Coils"/>
    </source>
</evidence>
<name>A0ABX7SKT2_9CAUL</name>
<dbReference type="Proteomes" id="UP000663942">
    <property type="component" value="Chromosome"/>
</dbReference>
<sequence>MTQIERWKTDGNQRRVERISQSTIEIVATDIPAAFEDIRASLIEWLSRKAGAKLPEAILDGRTGDFNTIGFQRVETAALTDPSYWAARQDDQDRDFPRRSWITEAALSTNERGIVLGHRLHCVTLGEAAPFSRSIPRFMRDVARRFETRLDGRKIELKAKRVTTTEDIEWLFSLLTSSARRHPVIGVAQSYRPNDTANDGYLVDADALAAAVFGTAHVCMIGREASEELTSILGELSVLNGGVRSWRHSLSLEDTRFSHPLSTAKMIDDWAQGGGAKRFEREVIDWCLRYSAGRRDADKAVPPFSEVRHISAQRERQAAKAEGRTDQELLELALNENERLAKEMEIAREEHLQMLDLAEEDVQRIHGERDDALSEQNRLLARLKHIEAALASQRTASPEKFPEDLSELKEWANDNLGDSVVLLPRALNAAKKSPFEDVEYVFQVLIGIRDGYAPMRRSGDVELKNAWDDRMRELGLTLTPSFAGAGAGEFGDEYRTMWSGRNREFDMHFKGCSSRDPRYGFRCYFFWDDEKKCVVIGAIPGHLTTRAS</sequence>